<organism evidence="1 2">
    <name type="scientific">Defluviitalea saccharophila</name>
    <dbReference type="NCBI Taxonomy" id="879970"/>
    <lineage>
        <taxon>Bacteria</taxon>
        <taxon>Bacillati</taxon>
        <taxon>Bacillota</taxon>
        <taxon>Clostridia</taxon>
        <taxon>Lachnospirales</taxon>
        <taxon>Defluviitaleaceae</taxon>
        <taxon>Defluviitalea</taxon>
    </lineage>
</organism>
<sequence length="55" mass="6168">MPEPCKLLRVRIYNDGRVEKKFVGESTIDETPVIAIVAREIETLIKNGTLKPKSA</sequence>
<name>A0ABZ2Y9F1_9FIRM</name>
<accession>A0ABZ2Y9F1</accession>
<keyword evidence="2" id="KW-1185">Reference proteome</keyword>
<dbReference type="EMBL" id="CP121687">
    <property type="protein sequence ID" value="WZL70666.1"/>
    <property type="molecule type" value="Genomic_DNA"/>
</dbReference>
<dbReference type="RefSeq" id="WP_341877627.1">
    <property type="nucleotide sequence ID" value="NZ_CP121687.1"/>
</dbReference>
<gene>
    <name evidence="1" type="ORF">QBE51_03805</name>
</gene>
<protein>
    <submittedName>
        <fullName evidence="1">Uncharacterized protein</fullName>
    </submittedName>
</protein>
<proteinExistence type="predicted"/>
<reference evidence="1 2" key="1">
    <citation type="submission" date="2023-03" db="EMBL/GenBank/DDBJ databases">
        <title>Novel Species.</title>
        <authorList>
            <person name="Ma S."/>
        </authorList>
    </citation>
    <scope>NUCLEOTIDE SEQUENCE [LARGE SCALE GENOMIC DNA]</scope>
    <source>
        <strain evidence="1 2">LIND6LT2</strain>
    </source>
</reference>
<dbReference type="Proteomes" id="UP001486565">
    <property type="component" value="Chromosome"/>
</dbReference>
<evidence type="ECO:0000313" key="2">
    <source>
        <dbReference type="Proteomes" id="UP001486565"/>
    </source>
</evidence>
<evidence type="ECO:0000313" key="1">
    <source>
        <dbReference type="EMBL" id="WZL70666.1"/>
    </source>
</evidence>